<proteinExistence type="predicted"/>
<dbReference type="RefSeq" id="WP_020965112.1">
    <property type="nucleotide sequence ID" value="NC_022097.1"/>
</dbReference>
<keyword evidence="3" id="KW-1185">Reference proteome</keyword>
<dbReference type="Gene3D" id="3.40.1580.10">
    <property type="entry name" value="SMI1/KNR4-like"/>
    <property type="match status" value="1"/>
</dbReference>
<accession>S5ZMI4</accession>
<organism evidence="2 3">
    <name type="scientific">Treponema pedis str. T A4</name>
    <dbReference type="NCBI Taxonomy" id="1291379"/>
    <lineage>
        <taxon>Bacteria</taxon>
        <taxon>Pseudomonadati</taxon>
        <taxon>Spirochaetota</taxon>
        <taxon>Spirochaetia</taxon>
        <taxon>Spirochaetales</taxon>
        <taxon>Treponemataceae</taxon>
        <taxon>Treponema</taxon>
    </lineage>
</organism>
<evidence type="ECO:0000313" key="3">
    <source>
        <dbReference type="Proteomes" id="UP000015620"/>
    </source>
</evidence>
<name>S5ZMI4_9SPIR</name>
<dbReference type="Proteomes" id="UP000015620">
    <property type="component" value="Chromosome"/>
</dbReference>
<dbReference type="InterPro" id="IPR037883">
    <property type="entry name" value="Knr4/Smi1-like_sf"/>
</dbReference>
<dbReference type="SMART" id="SM00860">
    <property type="entry name" value="SMI1_KNR4"/>
    <property type="match status" value="1"/>
</dbReference>
<dbReference type="Pfam" id="PF09346">
    <property type="entry name" value="SMI1_KNR4"/>
    <property type="match status" value="1"/>
</dbReference>
<dbReference type="SUPFAM" id="SSF160631">
    <property type="entry name" value="SMI1/KNR4-like"/>
    <property type="match status" value="1"/>
</dbReference>
<dbReference type="PATRIC" id="fig|1291379.3.peg.1309"/>
<dbReference type="EMBL" id="CP004120">
    <property type="protein sequence ID" value="AGT43812.1"/>
    <property type="molecule type" value="Genomic_DNA"/>
</dbReference>
<dbReference type="GeneID" id="301089902"/>
<feature type="domain" description="Knr4/Smi1-like" evidence="1">
    <location>
        <begin position="31"/>
        <end position="176"/>
    </location>
</feature>
<evidence type="ECO:0000313" key="2">
    <source>
        <dbReference type="EMBL" id="AGT43812.1"/>
    </source>
</evidence>
<dbReference type="AlphaFoldDB" id="S5ZMI4"/>
<reference evidence="2 3" key="1">
    <citation type="journal article" date="2013" name="PLoS ONE">
        <title>Genome-Wide Relatedness of Treponema pedis, from Gingiva and Necrotic Skin Lesions of Pigs, with the Human Oral Pathogen Treponema denticola.</title>
        <authorList>
            <person name="Svartstrom O."/>
            <person name="Mushtaq M."/>
            <person name="Pringle M."/>
            <person name="Segerman B."/>
        </authorList>
    </citation>
    <scope>NUCLEOTIDE SEQUENCE [LARGE SCALE GENOMIC DNA]</scope>
    <source>
        <strain evidence="2">T A4</strain>
    </source>
</reference>
<dbReference type="STRING" id="1291379.TPE_1317"/>
<dbReference type="HOGENOM" id="CLU_1228447_0_0_12"/>
<dbReference type="InterPro" id="IPR018958">
    <property type="entry name" value="Knr4/Smi1-like_dom"/>
</dbReference>
<protein>
    <recommendedName>
        <fullName evidence="1">Knr4/Smi1-like domain-containing protein</fullName>
    </recommendedName>
</protein>
<gene>
    <name evidence="2" type="ORF">TPE_1317</name>
</gene>
<evidence type="ECO:0000259" key="1">
    <source>
        <dbReference type="SMART" id="SM00860"/>
    </source>
</evidence>
<dbReference type="KEGG" id="tped:TPE_1317"/>
<sequence length="219" mass="25636">MYEQIVSRLKWYKQRVEELGGYTTELIIEKPATEKEISELEEKLGCSLPKNFKKVLLEFSSHLEFYWNIYDEEKEILKLPDELGNVFSGSFHFGLKLLPVFEESRKDWIKICYPDYNNPYDRIYHNKLSFYEVGNGDLVAIDLEKEGYGNIVYLSHDGDEMHGYVMAHSFIALLDEWTKLGCVGGECWQWEAFTDNRTGIINSECDNAKLWLKTIGKMQ</sequence>